<dbReference type="Pfam" id="PF01841">
    <property type="entry name" value="Transglut_core"/>
    <property type="match status" value="1"/>
</dbReference>
<name>A0A4D7QAG7_9HYPH</name>
<reference evidence="3 4" key="1">
    <citation type="submission" date="2019-04" db="EMBL/GenBank/DDBJ databases">
        <title>Phreatobacter aquaticus sp. nov.</title>
        <authorList>
            <person name="Choi A."/>
            <person name="Baek K."/>
        </authorList>
    </citation>
    <scope>NUCLEOTIDE SEQUENCE [LARGE SCALE GENOMIC DNA]</scope>
    <source>
        <strain evidence="3 4">NMCR1094</strain>
    </source>
</reference>
<dbReference type="InterPro" id="IPR038765">
    <property type="entry name" value="Papain-like_cys_pep_sf"/>
</dbReference>
<gene>
    <name evidence="3" type="ORF">E8L99_04440</name>
</gene>
<feature type="domain" description="Transglutaminase-like" evidence="2">
    <location>
        <begin position="229"/>
        <end position="298"/>
    </location>
</feature>
<dbReference type="OrthoDB" id="9804023at2"/>
<dbReference type="PANTHER" id="PTHR33490">
    <property type="entry name" value="BLR5614 PROTEIN-RELATED"/>
    <property type="match status" value="1"/>
</dbReference>
<evidence type="ECO:0000256" key="1">
    <source>
        <dbReference type="SAM" id="MobiDB-lite"/>
    </source>
</evidence>
<keyword evidence="4" id="KW-1185">Reference proteome</keyword>
<feature type="compositionally biased region" description="Polar residues" evidence="1">
    <location>
        <begin position="44"/>
        <end position="54"/>
    </location>
</feature>
<dbReference type="EMBL" id="CP039865">
    <property type="protein sequence ID" value="QCK85080.1"/>
    <property type="molecule type" value="Genomic_DNA"/>
</dbReference>
<dbReference type="KEGG" id="paqt:E8L99_04440"/>
<proteinExistence type="predicted"/>
<sequence length="347" mass="37479">MLLSLVQRHEPAVPAIVPLIPGAMSTHPVNGNAAQALTPDSRPTRSAGTALSADTTRHSMDLTVRHATTYQYPTMVDFGPHRLMLRPRDSFDMRILDTSLQITPAAHLEWIHDVYGNPVAIATFSQMSDRLEVVSKLVLRRYASTLPNTYSNSRQSHFTPRYTDGERIVLQPYLSPATDDDGRMAEWMAAVLAQAPAESAPLTAVFNAIHTGFGYSVRYEEGTQDPITTIAVKAGSCRDLAWLFIEAARRLGYAARFITGYLHDSVGPGGVRSTVGFTHAWAEVFIPGDGWVEFDPTNALVADPNLIRVAMARVPGDASPISGSFVGPAGTSAALFVGVEISAAEST</sequence>
<dbReference type="Proteomes" id="UP000298588">
    <property type="component" value="Chromosome"/>
</dbReference>
<evidence type="ECO:0000313" key="4">
    <source>
        <dbReference type="Proteomes" id="UP000298588"/>
    </source>
</evidence>
<feature type="region of interest" description="Disordered" evidence="1">
    <location>
        <begin position="30"/>
        <end position="55"/>
    </location>
</feature>
<dbReference type="InterPro" id="IPR013589">
    <property type="entry name" value="Bac_transglu_N"/>
</dbReference>
<dbReference type="AlphaFoldDB" id="A0A4D7QAG7"/>
<dbReference type="InterPro" id="IPR002931">
    <property type="entry name" value="Transglutaminase-like"/>
</dbReference>
<evidence type="ECO:0000313" key="3">
    <source>
        <dbReference type="EMBL" id="QCK85080.1"/>
    </source>
</evidence>
<evidence type="ECO:0000259" key="2">
    <source>
        <dbReference type="SMART" id="SM00460"/>
    </source>
</evidence>
<organism evidence="3 4">
    <name type="scientific">Phreatobacter aquaticus</name>
    <dbReference type="NCBI Taxonomy" id="2570229"/>
    <lineage>
        <taxon>Bacteria</taxon>
        <taxon>Pseudomonadati</taxon>
        <taxon>Pseudomonadota</taxon>
        <taxon>Alphaproteobacteria</taxon>
        <taxon>Hyphomicrobiales</taxon>
        <taxon>Phreatobacteraceae</taxon>
        <taxon>Phreatobacter</taxon>
    </lineage>
</organism>
<protein>
    <submittedName>
        <fullName evidence="3">Transglutaminase family protein</fullName>
    </submittedName>
</protein>
<dbReference type="SUPFAM" id="SSF54001">
    <property type="entry name" value="Cysteine proteinases"/>
    <property type="match status" value="1"/>
</dbReference>
<accession>A0A4D7QAG7</accession>
<dbReference type="Gene3D" id="3.10.620.30">
    <property type="match status" value="1"/>
</dbReference>
<dbReference type="SMART" id="SM00460">
    <property type="entry name" value="TGc"/>
    <property type="match status" value="1"/>
</dbReference>
<dbReference type="Pfam" id="PF08379">
    <property type="entry name" value="Bact_transglu_N"/>
    <property type="match status" value="1"/>
</dbReference>
<dbReference type="PANTHER" id="PTHR33490:SF1">
    <property type="entry name" value="SLL1233 PROTEIN"/>
    <property type="match status" value="1"/>
</dbReference>